<dbReference type="PANTHER" id="PTHR40447">
    <property type="entry name" value="ANAEROBIC SULFITE REDUCTASE SUBUNIT A"/>
    <property type="match status" value="1"/>
</dbReference>
<keyword evidence="1" id="KW-0479">Metal-binding</keyword>
<dbReference type="EMBL" id="DQWE01000421">
    <property type="protein sequence ID" value="HDI83929.1"/>
    <property type="molecule type" value="Genomic_DNA"/>
</dbReference>
<feature type="domain" description="4Fe-4S ferredoxin-type" evidence="4">
    <location>
        <begin position="207"/>
        <end position="237"/>
    </location>
</feature>
<dbReference type="Gene3D" id="1.10.1060.10">
    <property type="entry name" value="Alpha-helical ferredoxin"/>
    <property type="match status" value="1"/>
</dbReference>
<name>A0A7C0VD01_UNCW3</name>
<dbReference type="InterPro" id="IPR017900">
    <property type="entry name" value="4Fe4S_Fe_S_CS"/>
</dbReference>
<organism evidence="5">
    <name type="scientific">candidate division WOR-3 bacterium</name>
    <dbReference type="NCBI Taxonomy" id="2052148"/>
    <lineage>
        <taxon>Bacteria</taxon>
        <taxon>Bacteria division WOR-3</taxon>
    </lineage>
</organism>
<evidence type="ECO:0000259" key="4">
    <source>
        <dbReference type="PROSITE" id="PS51379"/>
    </source>
</evidence>
<dbReference type="PROSITE" id="PS00198">
    <property type="entry name" value="4FE4S_FER_1"/>
    <property type="match status" value="2"/>
</dbReference>
<accession>A0A7C0VD01</accession>
<dbReference type="SUPFAM" id="SSF46548">
    <property type="entry name" value="alpha-helical ferredoxin"/>
    <property type="match status" value="1"/>
</dbReference>
<evidence type="ECO:0000256" key="3">
    <source>
        <dbReference type="ARBA" id="ARBA00023014"/>
    </source>
</evidence>
<dbReference type="InterPro" id="IPR017896">
    <property type="entry name" value="4Fe4S_Fe-S-bd"/>
</dbReference>
<reference evidence="5" key="1">
    <citation type="journal article" date="2020" name="mSystems">
        <title>Genome- and Community-Level Interaction Insights into Carbon Utilization and Element Cycling Functions of Hydrothermarchaeota in Hydrothermal Sediment.</title>
        <authorList>
            <person name="Zhou Z."/>
            <person name="Liu Y."/>
            <person name="Xu W."/>
            <person name="Pan J."/>
            <person name="Luo Z.H."/>
            <person name="Li M."/>
        </authorList>
    </citation>
    <scope>NUCLEOTIDE SEQUENCE [LARGE SCALE GENOMIC DNA]</scope>
    <source>
        <strain evidence="5">HyVt-102</strain>
    </source>
</reference>
<feature type="domain" description="4Fe-4S ferredoxin-type" evidence="4">
    <location>
        <begin position="284"/>
        <end position="316"/>
    </location>
</feature>
<protein>
    <submittedName>
        <fullName evidence="5">4Fe-4S ferredoxin</fullName>
    </submittedName>
</protein>
<sequence>MKRIEKNKFYERLNGMIGEYRVFAPSGDRYRYIEDVSEIKFDGLLTKMSPKAHFLPQEEELFRWDEKENIKVKDVNDRYIVFGMRPCEVRAVTLLDPTFDTEKFPDPYYINRRKNTIIISIACNEPLETCFCTSFGYGPFTKGDADLMLVDMGDYFLGEGDEDILNLFGFTDSEEDYRELKEKAESRIGRIEIEGIPEKLEQIRETDFFKKITQRCITCGTCTFLCPTCYCFDIQDRNRLNGGKRVRVWDSCMFKIYTHETSGHNPRYEEHRRMRQRVMHKFAYYPSLYNQYGCVGCGRCVTYCPVNFDIREVIREAGGYNG</sequence>
<keyword evidence="2" id="KW-0408">Iron</keyword>
<dbReference type="InterPro" id="IPR009051">
    <property type="entry name" value="Helical_ferredxn"/>
</dbReference>
<gene>
    <name evidence="5" type="ORF">ENF18_09095</name>
</gene>
<dbReference type="PANTHER" id="PTHR40447:SF1">
    <property type="entry name" value="ANAEROBIC SULFITE REDUCTASE SUBUNIT A"/>
    <property type="match status" value="1"/>
</dbReference>
<dbReference type="PROSITE" id="PS51379">
    <property type="entry name" value="4FE4S_FER_2"/>
    <property type="match status" value="2"/>
</dbReference>
<comment type="caution">
    <text evidence="5">The sequence shown here is derived from an EMBL/GenBank/DDBJ whole genome shotgun (WGS) entry which is preliminary data.</text>
</comment>
<evidence type="ECO:0000313" key="5">
    <source>
        <dbReference type="EMBL" id="HDI83929.1"/>
    </source>
</evidence>
<proteinExistence type="predicted"/>
<dbReference type="GO" id="GO:0046872">
    <property type="term" value="F:metal ion binding"/>
    <property type="evidence" value="ECO:0007669"/>
    <property type="project" value="UniProtKB-KW"/>
</dbReference>
<dbReference type="Proteomes" id="UP000885847">
    <property type="component" value="Unassembled WGS sequence"/>
</dbReference>
<dbReference type="GO" id="GO:0051536">
    <property type="term" value="F:iron-sulfur cluster binding"/>
    <property type="evidence" value="ECO:0007669"/>
    <property type="project" value="UniProtKB-KW"/>
</dbReference>
<dbReference type="AlphaFoldDB" id="A0A7C0VD01"/>
<evidence type="ECO:0000256" key="1">
    <source>
        <dbReference type="ARBA" id="ARBA00022723"/>
    </source>
</evidence>
<evidence type="ECO:0000256" key="2">
    <source>
        <dbReference type="ARBA" id="ARBA00023004"/>
    </source>
</evidence>
<dbReference type="Pfam" id="PF17179">
    <property type="entry name" value="Fer4_22"/>
    <property type="match status" value="1"/>
</dbReference>
<keyword evidence="3" id="KW-0411">Iron-sulfur</keyword>